<evidence type="ECO:0000256" key="1">
    <source>
        <dbReference type="ARBA" id="ARBA00004117"/>
    </source>
</evidence>
<name>A0ABS6E474_9FIRM</name>
<evidence type="ECO:0000256" key="5">
    <source>
        <dbReference type="NCBIfam" id="TIGR00205"/>
    </source>
</evidence>
<keyword evidence="3 4" id="KW-0975">Bacterial flagellum</keyword>
<keyword evidence="6" id="KW-0969">Cilium</keyword>
<evidence type="ECO:0000256" key="4">
    <source>
        <dbReference type="HAMAP-Rule" id="MF_00724"/>
    </source>
</evidence>
<protein>
    <recommendedName>
        <fullName evidence="4 5">Flagellar hook-basal body complex protein FliE</fullName>
    </recommendedName>
</protein>
<dbReference type="PANTHER" id="PTHR34653:SF1">
    <property type="entry name" value="FLAGELLAR HOOK-BASAL BODY COMPLEX PROTEIN FLIE"/>
    <property type="match status" value="1"/>
</dbReference>
<keyword evidence="6" id="KW-0282">Flagellum</keyword>
<keyword evidence="7" id="KW-1185">Reference proteome</keyword>
<accession>A0ABS6E474</accession>
<dbReference type="RefSeq" id="WP_216518077.1">
    <property type="nucleotide sequence ID" value="NZ_JAHLPM010000004.1"/>
</dbReference>
<gene>
    <name evidence="4 6" type="primary">fliE</name>
    <name evidence="6" type="ORF">KQI42_06825</name>
</gene>
<dbReference type="HAMAP" id="MF_00724">
    <property type="entry name" value="FliE"/>
    <property type="match status" value="1"/>
</dbReference>
<evidence type="ECO:0000313" key="7">
    <source>
        <dbReference type="Proteomes" id="UP000749471"/>
    </source>
</evidence>
<reference evidence="6 7" key="1">
    <citation type="submission" date="2021-06" db="EMBL/GenBank/DDBJ databases">
        <authorList>
            <person name="Sun Q."/>
            <person name="Li D."/>
        </authorList>
    </citation>
    <scope>NUCLEOTIDE SEQUENCE [LARGE SCALE GENOMIC DNA]</scope>
    <source>
        <strain evidence="6 7">MSJ-40</strain>
    </source>
</reference>
<evidence type="ECO:0000313" key="6">
    <source>
        <dbReference type="EMBL" id="MBU5437713.1"/>
    </source>
</evidence>
<organism evidence="6 7">
    <name type="scientific">Tissierella simiarum</name>
    <dbReference type="NCBI Taxonomy" id="2841534"/>
    <lineage>
        <taxon>Bacteria</taxon>
        <taxon>Bacillati</taxon>
        <taxon>Bacillota</taxon>
        <taxon>Tissierellia</taxon>
        <taxon>Tissierellales</taxon>
        <taxon>Tissierellaceae</taxon>
        <taxon>Tissierella</taxon>
    </lineage>
</organism>
<dbReference type="NCBIfam" id="TIGR00205">
    <property type="entry name" value="fliE"/>
    <property type="match status" value="1"/>
</dbReference>
<sequence>MELNRLNSIITAKDYGDIKLDKSKEKESFSSFLKNALNQVNEMQIESDEYKKMLAVGDVDNLHDVMIASDKANTAMQVTLSIRNKVVEAYKEIMRIQI</sequence>
<dbReference type="InterPro" id="IPR001624">
    <property type="entry name" value="FliE"/>
</dbReference>
<evidence type="ECO:0000256" key="2">
    <source>
        <dbReference type="ARBA" id="ARBA00009272"/>
    </source>
</evidence>
<dbReference type="EMBL" id="JAHLPM010000004">
    <property type="protein sequence ID" value="MBU5437713.1"/>
    <property type="molecule type" value="Genomic_DNA"/>
</dbReference>
<comment type="subcellular location">
    <subcellularLocation>
        <location evidence="1 4">Bacterial flagellum basal body</location>
    </subcellularLocation>
</comment>
<comment type="caution">
    <text evidence="6">The sequence shown here is derived from an EMBL/GenBank/DDBJ whole genome shotgun (WGS) entry which is preliminary data.</text>
</comment>
<comment type="similarity">
    <text evidence="2 4">Belongs to the FliE family.</text>
</comment>
<keyword evidence="6" id="KW-0966">Cell projection</keyword>
<evidence type="ECO:0000256" key="3">
    <source>
        <dbReference type="ARBA" id="ARBA00023143"/>
    </source>
</evidence>
<dbReference type="Proteomes" id="UP000749471">
    <property type="component" value="Unassembled WGS sequence"/>
</dbReference>
<dbReference type="Pfam" id="PF02049">
    <property type="entry name" value="FliE"/>
    <property type="match status" value="1"/>
</dbReference>
<proteinExistence type="inferred from homology"/>
<dbReference type="PANTHER" id="PTHR34653">
    <property type="match status" value="1"/>
</dbReference>